<keyword evidence="2" id="KW-1185">Reference proteome</keyword>
<dbReference type="Proteomes" id="UP001230649">
    <property type="component" value="Unassembled WGS sequence"/>
</dbReference>
<evidence type="ECO:0000313" key="2">
    <source>
        <dbReference type="Proteomes" id="UP001230649"/>
    </source>
</evidence>
<gene>
    <name evidence="1" type="ORF">QFC20_003937</name>
</gene>
<name>A0ACC2W5D7_9TREE</name>
<sequence length="518" mass="56122">MTALALVCAYLKYLLSFALRAVLASVGLGMPKARQIVLVTPRKPSLVPLRKSHRSLATPTSTDSETTVNRFVAESCPSLKSEAGFKPAWWLNSGHLQTAYCVVGNFNNVDKVDYERRLLRLPDGGTVAVDITPPHHESLPPNTPTVVVAHGLTGGSHESYVRNVLEWVVRPKEQGGLGGRGVVVNYRACAGAPLTSPQYYSAGYTGDYHTVVNYVHSRYPQSALLGLGFSLGASVLARYMGEEGDKCLLAAGCVIGCPWNIPAMSHTLETGFLSSRVYSKAMAQNLIRVFKRHLPPTPDTPSELWDTPTAPVKDIRSELAKLEAKGRHLRLKDVDEVLTAELGGLRKEKGGVFPFAGANEYYEWASSDKFITSVRRPLLGINALDDPVIDGSSLPIEAIQSSSHVVLAAVPHGGHLGFFSGPLARKPGSDPKRTGYPQQRWVVKPVSEFLQSAVDALEPEADAENRGVPVHRKADEGEDGWEWVADSEGDTYGRVGWKEEEHGELIEGAESSGALQGL</sequence>
<comment type="caution">
    <text evidence="1">The sequence shown here is derived from an EMBL/GenBank/DDBJ whole genome shotgun (WGS) entry which is preliminary data.</text>
</comment>
<reference evidence="1" key="1">
    <citation type="submission" date="2023-04" db="EMBL/GenBank/DDBJ databases">
        <title>Draft Genome sequencing of Naganishia species isolated from polar environments using Oxford Nanopore Technology.</title>
        <authorList>
            <person name="Leo P."/>
            <person name="Venkateswaran K."/>
        </authorList>
    </citation>
    <scope>NUCLEOTIDE SEQUENCE</scope>
    <source>
        <strain evidence="1">MNA-CCFEE 5262</strain>
    </source>
</reference>
<dbReference type="EMBL" id="JASBWS010000040">
    <property type="protein sequence ID" value="KAJ9106928.1"/>
    <property type="molecule type" value="Genomic_DNA"/>
</dbReference>
<organism evidence="1 2">
    <name type="scientific">Naganishia adeliensis</name>
    <dbReference type="NCBI Taxonomy" id="92952"/>
    <lineage>
        <taxon>Eukaryota</taxon>
        <taxon>Fungi</taxon>
        <taxon>Dikarya</taxon>
        <taxon>Basidiomycota</taxon>
        <taxon>Agaricomycotina</taxon>
        <taxon>Tremellomycetes</taxon>
        <taxon>Filobasidiales</taxon>
        <taxon>Filobasidiaceae</taxon>
        <taxon>Naganishia</taxon>
    </lineage>
</organism>
<proteinExistence type="predicted"/>
<protein>
    <submittedName>
        <fullName evidence="1">Uncharacterized protein</fullName>
    </submittedName>
</protein>
<evidence type="ECO:0000313" key="1">
    <source>
        <dbReference type="EMBL" id="KAJ9106928.1"/>
    </source>
</evidence>
<accession>A0ACC2W5D7</accession>